<feature type="transmembrane region" description="Helical" evidence="2">
    <location>
        <begin position="253"/>
        <end position="275"/>
    </location>
</feature>
<feature type="transmembrane region" description="Helical" evidence="2">
    <location>
        <begin position="157"/>
        <end position="176"/>
    </location>
</feature>
<organism evidence="4 5">
    <name type="scientific">Citreimonas salinaria</name>
    <dbReference type="NCBI Taxonomy" id="321339"/>
    <lineage>
        <taxon>Bacteria</taxon>
        <taxon>Pseudomonadati</taxon>
        <taxon>Pseudomonadota</taxon>
        <taxon>Alphaproteobacteria</taxon>
        <taxon>Rhodobacterales</taxon>
        <taxon>Roseobacteraceae</taxon>
        <taxon>Citreimonas</taxon>
    </lineage>
</organism>
<keyword evidence="5" id="KW-1185">Reference proteome</keyword>
<protein>
    <submittedName>
        <fullName evidence="4">Uncharacterized membrane protein</fullName>
    </submittedName>
</protein>
<sequence length="307" mass="32097">MTRATERWTAAIEANEALDRPSYDVAHATSLALHPTGTAAKPIQNALHGTWLGHPLHPALATLPIGAWTLAFALDTSETLRLGRSGSTDRTADVALGAGTAAAVAAAAAGLADYRKVHGRDRRTGLVHAVLNTTALVLSAGSLALRRRGHRGAGRAASAAGWASMMAGAYLGGHLVTAGGSASRAMTARRSHAASGPSHDWMCSRKTSHTAWRPGTTWRASASAWSSCGIAAPSVRWDRGAGTWAGRLTKAGFRMVVSSALGTALASASPMVAFWMDRRPRPNRATRRASWTAWSRSGTSPTPATRR</sequence>
<keyword evidence="2" id="KW-1133">Transmembrane helix</keyword>
<dbReference type="InterPro" id="IPR019251">
    <property type="entry name" value="DUF2231_TM"/>
</dbReference>
<evidence type="ECO:0000256" key="2">
    <source>
        <dbReference type="SAM" id="Phobius"/>
    </source>
</evidence>
<dbReference type="Pfam" id="PF09990">
    <property type="entry name" value="DUF2231"/>
    <property type="match status" value="1"/>
</dbReference>
<evidence type="ECO:0000256" key="1">
    <source>
        <dbReference type="SAM" id="MobiDB-lite"/>
    </source>
</evidence>
<evidence type="ECO:0000313" key="4">
    <source>
        <dbReference type="EMBL" id="SDY09876.1"/>
    </source>
</evidence>
<feature type="domain" description="DUF2231" evidence="3">
    <location>
        <begin position="53"/>
        <end position="178"/>
    </location>
</feature>
<feature type="compositionally biased region" description="Polar residues" evidence="1">
    <location>
        <begin position="292"/>
        <end position="307"/>
    </location>
</feature>
<keyword evidence="2" id="KW-0472">Membrane</keyword>
<accession>A0A1H3H2X2</accession>
<evidence type="ECO:0000259" key="3">
    <source>
        <dbReference type="Pfam" id="PF09990"/>
    </source>
</evidence>
<evidence type="ECO:0000313" key="5">
    <source>
        <dbReference type="Proteomes" id="UP000199286"/>
    </source>
</evidence>
<proteinExistence type="predicted"/>
<dbReference type="EMBL" id="FNPF01000003">
    <property type="protein sequence ID" value="SDY09876.1"/>
    <property type="molecule type" value="Genomic_DNA"/>
</dbReference>
<dbReference type="Proteomes" id="UP000199286">
    <property type="component" value="Unassembled WGS sequence"/>
</dbReference>
<keyword evidence="2" id="KW-0812">Transmembrane</keyword>
<dbReference type="AlphaFoldDB" id="A0A1H3H2X2"/>
<feature type="transmembrane region" description="Helical" evidence="2">
    <location>
        <begin position="94"/>
        <end position="114"/>
    </location>
</feature>
<gene>
    <name evidence="4" type="ORF">SAMN05444340_103200</name>
</gene>
<feature type="transmembrane region" description="Helical" evidence="2">
    <location>
        <begin position="126"/>
        <end position="145"/>
    </location>
</feature>
<feature type="region of interest" description="Disordered" evidence="1">
    <location>
        <begin position="285"/>
        <end position="307"/>
    </location>
</feature>
<name>A0A1H3H2X2_9RHOB</name>
<dbReference type="STRING" id="321339.SAMN05444340_103200"/>
<reference evidence="4 5" key="1">
    <citation type="submission" date="2016-10" db="EMBL/GenBank/DDBJ databases">
        <authorList>
            <person name="de Groot N.N."/>
        </authorList>
    </citation>
    <scope>NUCLEOTIDE SEQUENCE [LARGE SCALE GENOMIC DNA]</scope>
    <source>
        <strain evidence="4 5">DSM 26880</strain>
    </source>
</reference>